<keyword evidence="2" id="KW-1185">Reference proteome</keyword>
<comment type="caution">
    <text evidence="1">The sequence shown here is derived from an EMBL/GenBank/DDBJ whole genome shotgun (WGS) entry which is preliminary data.</text>
</comment>
<evidence type="ECO:0000313" key="1">
    <source>
        <dbReference type="EMBL" id="CAG8841839.1"/>
    </source>
</evidence>
<sequence length="48" mass="5698">IFDTLIKIKMVINRHDKDTILVELFIFGFDEWICQIIARTKTVEEATE</sequence>
<evidence type="ECO:0000313" key="2">
    <source>
        <dbReference type="Proteomes" id="UP000789901"/>
    </source>
</evidence>
<accession>A0ABN7WVS1</accession>
<name>A0ABN7WVS1_GIGMA</name>
<protein>
    <submittedName>
        <fullName evidence="1">29493_t:CDS:1</fullName>
    </submittedName>
</protein>
<proteinExistence type="predicted"/>
<dbReference type="EMBL" id="CAJVQB010067058">
    <property type="protein sequence ID" value="CAG8841839.1"/>
    <property type="molecule type" value="Genomic_DNA"/>
</dbReference>
<feature type="non-terminal residue" evidence="1">
    <location>
        <position position="48"/>
    </location>
</feature>
<gene>
    <name evidence="1" type="ORF">GMARGA_LOCUS35658</name>
</gene>
<dbReference type="Proteomes" id="UP000789901">
    <property type="component" value="Unassembled WGS sequence"/>
</dbReference>
<organism evidence="1 2">
    <name type="scientific">Gigaspora margarita</name>
    <dbReference type="NCBI Taxonomy" id="4874"/>
    <lineage>
        <taxon>Eukaryota</taxon>
        <taxon>Fungi</taxon>
        <taxon>Fungi incertae sedis</taxon>
        <taxon>Mucoromycota</taxon>
        <taxon>Glomeromycotina</taxon>
        <taxon>Glomeromycetes</taxon>
        <taxon>Diversisporales</taxon>
        <taxon>Gigasporaceae</taxon>
        <taxon>Gigaspora</taxon>
    </lineage>
</organism>
<feature type="non-terminal residue" evidence="1">
    <location>
        <position position="1"/>
    </location>
</feature>
<reference evidence="1 2" key="1">
    <citation type="submission" date="2021-06" db="EMBL/GenBank/DDBJ databases">
        <authorList>
            <person name="Kallberg Y."/>
            <person name="Tangrot J."/>
            <person name="Rosling A."/>
        </authorList>
    </citation>
    <scope>NUCLEOTIDE SEQUENCE [LARGE SCALE GENOMIC DNA]</scope>
    <source>
        <strain evidence="1 2">120-4 pot B 10/14</strain>
    </source>
</reference>